<gene>
    <name evidence="1" type="primary">pilM</name>
    <name evidence="1" type="ORF">KC678_03450</name>
</gene>
<reference evidence="1" key="2">
    <citation type="journal article" date="2021" name="Microbiome">
        <title>Successional dynamics and alternative stable states in a saline activated sludge microbial community over 9 years.</title>
        <authorList>
            <person name="Wang Y."/>
            <person name="Ye J."/>
            <person name="Ju F."/>
            <person name="Liu L."/>
            <person name="Boyd J.A."/>
            <person name="Deng Y."/>
            <person name="Parks D.H."/>
            <person name="Jiang X."/>
            <person name="Yin X."/>
            <person name="Woodcroft B.J."/>
            <person name="Tyson G.W."/>
            <person name="Hugenholtz P."/>
            <person name="Polz M.F."/>
            <person name="Zhang T."/>
        </authorList>
    </citation>
    <scope>NUCLEOTIDE SEQUENCE</scope>
    <source>
        <strain evidence="1">HKST-UBA13</strain>
    </source>
</reference>
<evidence type="ECO:0000313" key="2">
    <source>
        <dbReference type="Proteomes" id="UP000775877"/>
    </source>
</evidence>
<dbReference type="NCBIfam" id="TIGR01175">
    <property type="entry name" value="pilM"/>
    <property type="match status" value="1"/>
</dbReference>
<dbReference type="SUPFAM" id="SSF53067">
    <property type="entry name" value="Actin-like ATPase domain"/>
    <property type="match status" value="2"/>
</dbReference>
<dbReference type="CDD" id="cd24049">
    <property type="entry name" value="ASKHA_NBD_PilM"/>
    <property type="match status" value="1"/>
</dbReference>
<dbReference type="AlphaFoldDB" id="A0A955L1S1"/>
<name>A0A955L1S1_9BACT</name>
<dbReference type="InterPro" id="IPR050696">
    <property type="entry name" value="FtsA/MreB"/>
</dbReference>
<dbReference type="Proteomes" id="UP000775877">
    <property type="component" value="Unassembled WGS sequence"/>
</dbReference>
<dbReference type="PIRSF" id="PIRSF019169">
    <property type="entry name" value="PilM"/>
    <property type="match status" value="1"/>
</dbReference>
<sequence length="343" mass="37683">MAKIPEFLALDVGNSAVKVAIAKTNDKGYVLESLNSVPIVASLLDNQSNKGLEMLADKIMECVKGANVNTKNTVMSLSERVIFSRLITLPAMPDNELEEAVHWAIKPLVPVPIETLNVSYERIDAVKKNGKEFVNWYAVAAPKDLIQKYQIVANKSKLNLLAIETEALALSRLLYKNYSVNEDAFIVDIGADNTNLIIERKGVVVFSQTVGTGSTDFTKVIASDYGLDEGKADQYKVTYGIDFAQGEGKIAKSVQPVVDIIVSEISRTITYYSSKIGGQRIKQVYITGGGSNLLKLNEYMQQKLGLEILTLNPLNEIQLSNKLKNKYNPQNISSYNVAIGLSL</sequence>
<dbReference type="Pfam" id="PF11104">
    <property type="entry name" value="PilM_2"/>
    <property type="match status" value="1"/>
</dbReference>
<accession>A0A955L1S1</accession>
<dbReference type="Gene3D" id="3.30.1490.300">
    <property type="match status" value="1"/>
</dbReference>
<comment type="caution">
    <text evidence="1">The sequence shown here is derived from an EMBL/GenBank/DDBJ whole genome shotgun (WGS) entry which is preliminary data.</text>
</comment>
<dbReference type="EMBL" id="JAGQLJ010000072">
    <property type="protein sequence ID" value="MCA9381295.1"/>
    <property type="molecule type" value="Genomic_DNA"/>
</dbReference>
<dbReference type="InterPro" id="IPR005883">
    <property type="entry name" value="PilM"/>
</dbReference>
<dbReference type="Gene3D" id="3.30.420.40">
    <property type="match status" value="2"/>
</dbReference>
<dbReference type="InterPro" id="IPR043129">
    <property type="entry name" value="ATPase_NBD"/>
</dbReference>
<protein>
    <submittedName>
        <fullName evidence="1">Type IV pilus assembly protein PilM</fullName>
    </submittedName>
</protein>
<organism evidence="1 2">
    <name type="scientific">Candidatus Dojkabacteria bacterium</name>
    <dbReference type="NCBI Taxonomy" id="2099670"/>
    <lineage>
        <taxon>Bacteria</taxon>
        <taxon>Candidatus Dojkabacteria</taxon>
    </lineage>
</organism>
<feature type="non-terminal residue" evidence="1">
    <location>
        <position position="343"/>
    </location>
</feature>
<reference evidence="1" key="1">
    <citation type="submission" date="2020-04" db="EMBL/GenBank/DDBJ databases">
        <authorList>
            <person name="Zhang T."/>
        </authorList>
    </citation>
    <scope>NUCLEOTIDE SEQUENCE</scope>
    <source>
        <strain evidence="1">HKST-UBA13</strain>
    </source>
</reference>
<evidence type="ECO:0000313" key="1">
    <source>
        <dbReference type="EMBL" id="MCA9381295.1"/>
    </source>
</evidence>
<proteinExistence type="predicted"/>
<dbReference type="PANTHER" id="PTHR32432">
    <property type="entry name" value="CELL DIVISION PROTEIN FTSA-RELATED"/>
    <property type="match status" value="1"/>
</dbReference>
<dbReference type="PANTHER" id="PTHR32432:SF3">
    <property type="entry name" value="ETHANOLAMINE UTILIZATION PROTEIN EUTJ"/>
    <property type="match status" value="1"/>
</dbReference>